<dbReference type="STRING" id="39482.ERS852491_00311"/>
<proteinExistence type="predicted"/>
<sequence>MVSSIVESVVAGLAKESYMKDGDYIGDDGMLCCGKCHTRKEREIDFLGMGKRKVAIMCKCEADALEARKERERKEEEMHSIRRARISSMMDETFQTATFDNFRKNSGNEKHLSIAQNYCKEFKKMYENNQGLLFYGTVGTGKSYTAACIANYLLEHSTSVVMTSFVRILQEMQGFEREREEAFTNRLNSVRLLIIDDLGAERSTDYALEKVYGIIDNRYRAKKPLILTTNLTLSQMQAASDIRYERIYDRVFEMCYPLEFKGISWRKREAAQRYEETKRLLEG</sequence>
<dbReference type="RefSeq" id="WP_242857495.1">
    <property type="nucleotide sequence ID" value="NZ_CYZU01000002.1"/>
</dbReference>
<organism evidence="2 3">
    <name type="scientific">Faecalicatena contorta</name>
    <dbReference type="NCBI Taxonomy" id="39482"/>
    <lineage>
        <taxon>Bacteria</taxon>
        <taxon>Bacillati</taxon>
        <taxon>Bacillota</taxon>
        <taxon>Clostridia</taxon>
        <taxon>Lachnospirales</taxon>
        <taxon>Lachnospiraceae</taxon>
        <taxon>Faecalicatena</taxon>
    </lineage>
</organism>
<dbReference type="GO" id="GO:0006260">
    <property type="term" value="P:DNA replication"/>
    <property type="evidence" value="ECO:0007669"/>
    <property type="project" value="TreeGrafter"/>
</dbReference>
<dbReference type="AlphaFoldDB" id="A0A173Z553"/>
<dbReference type="SUPFAM" id="SSF52540">
    <property type="entry name" value="P-loop containing nucleoside triphosphate hydrolases"/>
    <property type="match status" value="1"/>
</dbReference>
<dbReference type="GO" id="GO:0005524">
    <property type="term" value="F:ATP binding"/>
    <property type="evidence" value="ECO:0007669"/>
    <property type="project" value="InterPro"/>
</dbReference>
<dbReference type="PANTHER" id="PTHR30050:SF4">
    <property type="entry name" value="ATP-BINDING PROTEIN RV3427C IN INSERTION SEQUENCE-RELATED"/>
    <property type="match status" value="1"/>
</dbReference>
<dbReference type="InterPro" id="IPR027417">
    <property type="entry name" value="P-loop_NTPase"/>
</dbReference>
<dbReference type="CDD" id="cd00009">
    <property type="entry name" value="AAA"/>
    <property type="match status" value="1"/>
</dbReference>
<dbReference type="InterPro" id="IPR002611">
    <property type="entry name" value="IstB_ATP-bd"/>
</dbReference>
<gene>
    <name evidence="2" type="primary">dnaC_1</name>
    <name evidence="2" type="ORF">ERS852491_00311</name>
</gene>
<accession>A0A173Z553</accession>
<dbReference type="Pfam" id="PF01695">
    <property type="entry name" value="IstB_IS21"/>
    <property type="match status" value="1"/>
</dbReference>
<feature type="domain" description="AAA+ ATPase" evidence="1">
    <location>
        <begin position="128"/>
        <end position="253"/>
    </location>
</feature>
<dbReference type="EMBL" id="CYZU01000002">
    <property type="protein sequence ID" value="CUN71404.1"/>
    <property type="molecule type" value="Genomic_DNA"/>
</dbReference>
<dbReference type="Proteomes" id="UP000095544">
    <property type="component" value="Unassembled WGS sequence"/>
</dbReference>
<dbReference type="Gene3D" id="3.40.50.300">
    <property type="entry name" value="P-loop containing nucleotide triphosphate hydrolases"/>
    <property type="match status" value="1"/>
</dbReference>
<dbReference type="InterPro" id="IPR003593">
    <property type="entry name" value="AAA+_ATPase"/>
</dbReference>
<evidence type="ECO:0000259" key="1">
    <source>
        <dbReference type="SMART" id="SM00382"/>
    </source>
</evidence>
<dbReference type="NCBIfam" id="NF005992">
    <property type="entry name" value="PRK08116.1"/>
    <property type="match status" value="1"/>
</dbReference>
<dbReference type="PANTHER" id="PTHR30050">
    <property type="entry name" value="CHROMOSOMAL REPLICATION INITIATOR PROTEIN DNAA"/>
    <property type="match status" value="1"/>
</dbReference>
<reference evidence="2 3" key="1">
    <citation type="submission" date="2015-09" db="EMBL/GenBank/DDBJ databases">
        <authorList>
            <consortium name="Pathogen Informatics"/>
        </authorList>
    </citation>
    <scope>NUCLEOTIDE SEQUENCE [LARGE SCALE GENOMIC DNA]</scope>
    <source>
        <strain evidence="2 3">2789STDY5834876</strain>
    </source>
</reference>
<dbReference type="SMART" id="SM00382">
    <property type="entry name" value="AAA"/>
    <property type="match status" value="1"/>
</dbReference>
<name>A0A173Z553_9FIRM</name>
<evidence type="ECO:0000313" key="3">
    <source>
        <dbReference type="Proteomes" id="UP000095544"/>
    </source>
</evidence>
<protein>
    <submittedName>
        <fullName evidence="2">DNA replication protein dnaC</fullName>
    </submittedName>
</protein>
<evidence type="ECO:0000313" key="2">
    <source>
        <dbReference type="EMBL" id="CUN71404.1"/>
    </source>
</evidence>